<dbReference type="InterPro" id="IPR000774">
    <property type="entry name" value="PPIase_FKBP_N"/>
</dbReference>
<evidence type="ECO:0000256" key="1">
    <source>
        <dbReference type="ARBA" id="ARBA00000971"/>
    </source>
</evidence>
<dbReference type="InterPro" id="IPR001179">
    <property type="entry name" value="PPIase_FKBP_dom"/>
</dbReference>
<protein>
    <recommendedName>
        <fullName evidence="2 4">peptidylprolyl isomerase</fullName>
        <ecNumber evidence="2 4">5.2.1.8</ecNumber>
    </recommendedName>
</protein>
<dbReference type="GO" id="GO:0006457">
    <property type="term" value="P:protein folding"/>
    <property type="evidence" value="ECO:0007669"/>
    <property type="project" value="InterPro"/>
</dbReference>
<dbReference type="Gene3D" id="3.10.50.40">
    <property type="match status" value="1"/>
</dbReference>
<keyword evidence="5" id="KW-0732">Signal</keyword>
<dbReference type="GO" id="GO:0003755">
    <property type="term" value="F:peptidyl-prolyl cis-trans isomerase activity"/>
    <property type="evidence" value="ECO:0007669"/>
    <property type="project" value="UniProtKB-KW"/>
</dbReference>
<dbReference type="Proteomes" id="UP000284908">
    <property type="component" value="Unassembled WGS sequence"/>
</dbReference>
<gene>
    <name evidence="7" type="ORF">D6C13_11420</name>
</gene>
<feature type="signal peptide" evidence="5">
    <location>
        <begin position="1"/>
        <end position="26"/>
    </location>
</feature>
<dbReference type="EMBL" id="RAHH01000011">
    <property type="protein sequence ID" value="RJT44351.1"/>
    <property type="molecule type" value="Genomic_DNA"/>
</dbReference>
<keyword evidence="4" id="KW-0413">Isomerase</keyword>
<comment type="catalytic activity">
    <reaction evidence="1 4">
        <text>[protein]-peptidylproline (omega=180) = [protein]-peptidylproline (omega=0)</text>
        <dbReference type="Rhea" id="RHEA:16237"/>
        <dbReference type="Rhea" id="RHEA-COMP:10747"/>
        <dbReference type="Rhea" id="RHEA-COMP:10748"/>
        <dbReference type="ChEBI" id="CHEBI:83833"/>
        <dbReference type="ChEBI" id="CHEBI:83834"/>
        <dbReference type="EC" id="5.2.1.8"/>
    </reaction>
</comment>
<dbReference type="PROSITE" id="PS50059">
    <property type="entry name" value="FKBP_PPIASE"/>
    <property type="match status" value="1"/>
</dbReference>
<evidence type="ECO:0000256" key="3">
    <source>
        <dbReference type="ARBA" id="ARBA00023110"/>
    </source>
</evidence>
<evidence type="ECO:0000313" key="8">
    <source>
        <dbReference type="Proteomes" id="UP000284908"/>
    </source>
</evidence>
<sequence length="340" mass="36037">MPRSYKKGLYLFSALMMSGMTLSASAAEQAAAVATPAATAPAVAQTQDATPAAPADAAPAPVVTVEKTPQAIPTQATTPVTAPEKTPVAETTLPTAAAKAVPDAPVKKDIPEEVTADSIKAAGIVPAPAQMLDSEEQKRAYASGVMLAHFIEEQLANQKSLHITLNKNILLAGIADTFSHQEKMSDEEVHTTMTVFDEQVKVLTLAQNQKKQAQDKAYVEAFAKREGVKKTKQGLLYRIDKKGDGPALKDTDNVEVSYKGTLVDGTVVDGPKIDNANEIFRVANMPPVLRDGVKLIRKGGQVTVVIPPATVEKVKDDNGESPLDTVVIYTITLMNVASAQ</sequence>
<evidence type="ECO:0000256" key="2">
    <source>
        <dbReference type="ARBA" id="ARBA00013194"/>
    </source>
</evidence>
<feature type="chain" id="PRO_5019540961" description="peptidylprolyl isomerase" evidence="5">
    <location>
        <begin position="27"/>
        <end position="340"/>
    </location>
</feature>
<dbReference type="InterPro" id="IPR046357">
    <property type="entry name" value="PPIase_dom_sf"/>
</dbReference>
<proteinExistence type="predicted"/>
<keyword evidence="3 4" id="KW-0697">Rotamase</keyword>
<evidence type="ECO:0000313" key="7">
    <source>
        <dbReference type="EMBL" id="RJT44351.1"/>
    </source>
</evidence>
<dbReference type="SUPFAM" id="SSF54534">
    <property type="entry name" value="FKBP-like"/>
    <property type="match status" value="1"/>
</dbReference>
<reference evidence="7 8" key="1">
    <citation type="submission" date="2018-09" db="EMBL/GenBank/DDBJ databases">
        <authorList>
            <person name="Le Fleche-Mateos A."/>
        </authorList>
    </citation>
    <scope>NUCLEOTIDE SEQUENCE [LARGE SCALE GENOMIC DNA]</scope>
    <source>
        <strain evidence="7 8">DSM 27399</strain>
    </source>
</reference>
<dbReference type="InterPro" id="IPR036944">
    <property type="entry name" value="PPIase_FKBP_N_sf"/>
</dbReference>
<organism evidence="7 8">
    <name type="scientific">Rahnella woolbedingensis</name>
    <dbReference type="NCBI Taxonomy" id="1510574"/>
    <lineage>
        <taxon>Bacteria</taxon>
        <taxon>Pseudomonadati</taxon>
        <taxon>Pseudomonadota</taxon>
        <taxon>Gammaproteobacteria</taxon>
        <taxon>Enterobacterales</taxon>
        <taxon>Yersiniaceae</taxon>
        <taxon>Rahnella</taxon>
    </lineage>
</organism>
<dbReference type="Pfam" id="PF00254">
    <property type="entry name" value="FKBP_C"/>
    <property type="match status" value="1"/>
</dbReference>
<dbReference type="OrthoDB" id="6638558at2"/>
<dbReference type="EC" id="5.2.1.8" evidence="2 4"/>
<dbReference type="Pfam" id="PF01346">
    <property type="entry name" value="FKBP_N"/>
    <property type="match status" value="1"/>
</dbReference>
<evidence type="ECO:0000256" key="5">
    <source>
        <dbReference type="SAM" id="SignalP"/>
    </source>
</evidence>
<accession>A0A419N9B6</accession>
<evidence type="ECO:0000256" key="4">
    <source>
        <dbReference type="PROSITE-ProRule" id="PRU00277"/>
    </source>
</evidence>
<comment type="caution">
    <text evidence="7">The sequence shown here is derived from an EMBL/GenBank/DDBJ whole genome shotgun (WGS) entry which is preliminary data.</text>
</comment>
<dbReference type="RefSeq" id="WP_120132863.1">
    <property type="nucleotide sequence ID" value="NZ_RAHH01000011.1"/>
</dbReference>
<dbReference type="Gene3D" id="1.10.287.460">
    <property type="entry name" value="Peptidyl-prolyl cis-trans isomerase, FKBP-type, N-terminal domain"/>
    <property type="match status" value="1"/>
</dbReference>
<dbReference type="AlphaFoldDB" id="A0A419N9B6"/>
<keyword evidence="8" id="KW-1185">Reference proteome</keyword>
<name>A0A419N9B6_9GAMM</name>
<evidence type="ECO:0000259" key="6">
    <source>
        <dbReference type="PROSITE" id="PS50059"/>
    </source>
</evidence>
<feature type="domain" description="PPIase FKBP-type" evidence="6">
    <location>
        <begin position="251"/>
        <end position="337"/>
    </location>
</feature>